<evidence type="ECO:0000313" key="6">
    <source>
        <dbReference type="Proteomes" id="UP000542776"/>
    </source>
</evidence>
<dbReference type="RefSeq" id="WP_183197514.1">
    <property type="nucleotide sequence ID" value="NZ_JACIEK010000001.1"/>
</dbReference>
<dbReference type="InterPro" id="IPR036388">
    <property type="entry name" value="WH-like_DNA-bd_sf"/>
</dbReference>
<dbReference type="PANTHER" id="PTHR43537:SF44">
    <property type="entry name" value="GNTR FAMILY REGULATORY PROTEIN"/>
    <property type="match status" value="1"/>
</dbReference>
<dbReference type="EMBL" id="JACIEK010000001">
    <property type="protein sequence ID" value="MBB3996686.1"/>
    <property type="molecule type" value="Genomic_DNA"/>
</dbReference>
<evidence type="ECO:0000313" key="5">
    <source>
        <dbReference type="EMBL" id="MBB3996686.1"/>
    </source>
</evidence>
<proteinExistence type="predicted"/>
<gene>
    <name evidence="5" type="ORF">GGR04_000507</name>
</gene>
<dbReference type="GO" id="GO:0003677">
    <property type="term" value="F:DNA binding"/>
    <property type="evidence" value="ECO:0007669"/>
    <property type="project" value="UniProtKB-KW"/>
</dbReference>
<dbReference type="SMART" id="SM00345">
    <property type="entry name" value="HTH_GNTR"/>
    <property type="match status" value="1"/>
</dbReference>
<dbReference type="AlphaFoldDB" id="A0A7W6EAX1"/>
<reference evidence="5 6" key="1">
    <citation type="submission" date="2020-08" db="EMBL/GenBank/DDBJ databases">
        <title>Genomic Encyclopedia of Type Strains, Phase IV (KMG-IV): sequencing the most valuable type-strain genomes for metagenomic binning, comparative biology and taxonomic classification.</title>
        <authorList>
            <person name="Goeker M."/>
        </authorList>
    </citation>
    <scope>NUCLEOTIDE SEQUENCE [LARGE SCALE GENOMIC DNA]</scope>
    <source>
        <strain evidence="5 6">DSM 102238</strain>
    </source>
</reference>
<sequence length="259" mass="29014">MPEAELNFSTRSERRIHGSIAEWLGRRIVSGELAVGEAVPKELDFYVQASVARGTYREALGQLASKGLLVRRTRTGTRVAPREGWSLLDPDVLRWFFETGTPPDWFIRALYELRAMVEPPSAALAAERRTEADLAAFRTALHAMRTCEITEDSWHQADASFHQTILRASKNPILVTFEAGIRSAVAFTTAFRYRDMPNPHTRNPIDEHAAVFERIEARDAKGARRLMAELVDTALLDSSGTTVADLALPRLTPSRRKKS</sequence>
<keyword evidence="2 5" id="KW-0238">DNA-binding</keyword>
<dbReference type="InterPro" id="IPR000524">
    <property type="entry name" value="Tscrpt_reg_HTH_GntR"/>
</dbReference>
<comment type="caution">
    <text evidence="5">The sequence shown here is derived from an EMBL/GenBank/DDBJ whole genome shotgun (WGS) entry which is preliminary data.</text>
</comment>
<accession>A0A7W6EAX1</accession>
<dbReference type="SMART" id="SM00895">
    <property type="entry name" value="FCD"/>
    <property type="match status" value="1"/>
</dbReference>
<dbReference type="InterPro" id="IPR011711">
    <property type="entry name" value="GntR_C"/>
</dbReference>
<feature type="domain" description="HTH gntR-type" evidence="4">
    <location>
        <begin position="14"/>
        <end position="82"/>
    </location>
</feature>
<dbReference type="Pfam" id="PF07729">
    <property type="entry name" value="FCD"/>
    <property type="match status" value="1"/>
</dbReference>
<dbReference type="SUPFAM" id="SSF48008">
    <property type="entry name" value="GntR ligand-binding domain-like"/>
    <property type="match status" value="1"/>
</dbReference>
<dbReference type="Pfam" id="PF00392">
    <property type="entry name" value="GntR"/>
    <property type="match status" value="1"/>
</dbReference>
<dbReference type="InterPro" id="IPR008920">
    <property type="entry name" value="TF_FadR/GntR_C"/>
</dbReference>
<keyword evidence="6" id="KW-1185">Reference proteome</keyword>
<keyword evidence="1" id="KW-0805">Transcription regulation</keyword>
<dbReference type="CDD" id="cd07377">
    <property type="entry name" value="WHTH_GntR"/>
    <property type="match status" value="1"/>
</dbReference>
<evidence type="ECO:0000256" key="3">
    <source>
        <dbReference type="ARBA" id="ARBA00023163"/>
    </source>
</evidence>
<dbReference type="Gene3D" id="1.10.10.10">
    <property type="entry name" value="Winged helix-like DNA-binding domain superfamily/Winged helix DNA-binding domain"/>
    <property type="match status" value="1"/>
</dbReference>
<dbReference type="GO" id="GO:0003700">
    <property type="term" value="F:DNA-binding transcription factor activity"/>
    <property type="evidence" value="ECO:0007669"/>
    <property type="project" value="InterPro"/>
</dbReference>
<evidence type="ECO:0000256" key="1">
    <source>
        <dbReference type="ARBA" id="ARBA00023015"/>
    </source>
</evidence>
<dbReference type="PROSITE" id="PS50949">
    <property type="entry name" value="HTH_GNTR"/>
    <property type="match status" value="1"/>
</dbReference>
<dbReference type="InterPro" id="IPR036390">
    <property type="entry name" value="WH_DNA-bd_sf"/>
</dbReference>
<evidence type="ECO:0000259" key="4">
    <source>
        <dbReference type="PROSITE" id="PS50949"/>
    </source>
</evidence>
<dbReference type="Gene3D" id="1.20.120.530">
    <property type="entry name" value="GntR ligand-binding domain-like"/>
    <property type="match status" value="1"/>
</dbReference>
<dbReference type="SUPFAM" id="SSF46785">
    <property type="entry name" value="Winged helix' DNA-binding domain"/>
    <property type="match status" value="1"/>
</dbReference>
<keyword evidence="3" id="KW-0804">Transcription</keyword>
<protein>
    <submittedName>
        <fullName evidence="5">DNA-binding FadR family transcriptional regulator</fullName>
    </submittedName>
</protein>
<dbReference type="PANTHER" id="PTHR43537">
    <property type="entry name" value="TRANSCRIPTIONAL REGULATOR, GNTR FAMILY"/>
    <property type="match status" value="1"/>
</dbReference>
<name>A0A7W6EAX1_9HYPH</name>
<organism evidence="5 6">
    <name type="scientific">Aureimonas pseudogalii</name>
    <dbReference type="NCBI Taxonomy" id="1744844"/>
    <lineage>
        <taxon>Bacteria</taxon>
        <taxon>Pseudomonadati</taxon>
        <taxon>Pseudomonadota</taxon>
        <taxon>Alphaproteobacteria</taxon>
        <taxon>Hyphomicrobiales</taxon>
        <taxon>Aurantimonadaceae</taxon>
        <taxon>Aureimonas</taxon>
    </lineage>
</organism>
<evidence type="ECO:0000256" key="2">
    <source>
        <dbReference type="ARBA" id="ARBA00023125"/>
    </source>
</evidence>
<dbReference type="Proteomes" id="UP000542776">
    <property type="component" value="Unassembled WGS sequence"/>
</dbReference>